<name>A0A1G5K495_9RHOB</name>
<dbReference type="CDD" id="cd00761">
    <property type="entry name" value="Glyco_tranf_GTA_type"/>
    <property type="match status" value="1"/>
</dbReference>
<evidence type="ECO:0008006" key="3">
    <source>
        <dbReference type="Google" id="ProtNLM"/>
    </source>
</evidence>
<keyword evidence="2" id="KW-1185">Reference proteome</keyword>
<dbReference type="RefSeq" id="WP_139166030.1">
    <property type="nucleotide sequence ID" value="NZ_FMVT01000021.1"/>
</dbReference>
<proteinExistence type="predicted"/>
<dbReference type="SUPFAM" id="SSF53448">
    <property type="entry name" value="Nucleotide-diphospho-sugar transferases"/>
    <property type="match status" value="1"/>
</dbReference>
<dbReference type="InterPro" id="IPR029044">
    <property type="entry name" value="Nucleotide-diphossugar_trans"/>
</dbReference>
<dbReference type="EMBL" id="FMVT01000021">
    <property type="protein sequence ID" value="SCY94848.1"/>
    <property type="molecule type" value="Genomic_DNA"/>
</dbReference>
<gene>
    <name evidence="1" type="ORF">SAMN05660710_03642</name>
</gene>
<sequence>MRGVWRIRQFLEEQRQKRRLRQAGKAVARFPNVGNRRAHELDAPLVVTLTSYPPRFPTLGKTLRSVLDQTVRPDRTILWLTEKDLACLPREVHALQTHGLEIRTCSDLRSYKKLIPALNAFPDAWFVTADDDVYYPPDWLEGLVGEAERRTVVAARAHLAQLDASGRLLPYSSWIMNTGHLRAASSETRLFPTGVGGVLYPPNAFAKKVLDEEAFMRLCPHGDDIWFFWMARLAGTGHARTPSGFEILAWPHSQDVGLFRENQFNSRNDFQISSMEQEFGPIP</sequence>
<dbReference type="OrthoDB" id="5291101at2"/>
<reference evidence="1 2" key="1">
    <citation type="submission" date="2016-10" db="EMBL/GenBank/DDBJ databases">
        <authorList>
            <person name="de Groot N.N."/>
        </authorList>
    </citation>
    <scope>NUCLEOTIDE SEQUENCE [LARGE SCALE GENOMIC DNA]</scope>
    <source>
        <strain evidence="1 2">CGMCC 1.8925</strain>
    </source>
</reference>
<accession>A0A1G5K495</accession>
<dbReference type="AlphaFoldDB" id="A0A1G5K495"/>
<organism evidence="1 2">
    <name type="scientific">Paracoccus tibetensis</name>
    <dbReference type="NCBI Taxonomy" id="336292"/>
    <lineage>
        <taxon>Bacteria</taxon>
        <taxon>Pseudomonadati</taxon>
        <taxon>Pseudomonadota</taxon>
        <taxon>Alphaproteobacteria</taxon>
        <taxon>Rhodobacterales</taxon>
        <taxon>Paracoccaceae</taxon>
        <taxon>Paracoccus</taxon>
    </lineage>
</organism>
<evidence type="ECO:0000313" key="2">
    <source>
        <dbReference type="Proteomes" id="UP000199502"/>
    </source>
</evidence>
<evidence type="ECO:0000313" key="1">
    <source>
        <dbReference type="EMBL" id="SCY94848.1"/>
    </source>
</evidence>
<protein>
    <recommendedName>
        <fullName evidence="3">Glycosyl transferase family 2</fullName>
    </recommendedName>
</protein>
<dbReference type="Proteomes" id="UP000199502">
    <property type="component" value="Unassembled WGS sequence"/>
</dbReference>
<dbReference type="STRING" id="336292.SAMN05660710_03642"/>